<feature type="region of interest" description="Disordered" evidence="1">
    <location>
        <begin position="19"/>
        <end position="45"/>
    </location>
</feature>
<gene>
    <name evidence="2" type="ORF">EFL95_17120</name>
</gene>
<dbReference type="Proteomes" id="UP000277094">
    <property type="component" value="Unassembled WGS sequence"/>
</dbReference>
<dbReference type="EMBL" id="RJSG01000003">
    <property type="protein sequence ID" value="RNL77721.1"/>
    <property type="molecule type" value="Genomic_DNA"/>
</dbReference>
<evidence type="ECO:0000313" key="2">
    <source>
        <dbReference type="EMBL" id="RNL77721.1"/>
    </source>
</evidence>
<name>A0A3N0DQE2_9ACTN</name>
<protein>
    <submittedName>
        <fullName evidence="2">Uncharacterized protein</fullName>
    </submittedName>
</protein>
<organism evidence="2 3">
    <name type="scientific">Nocardioides marmorisolisilvae</name>
    <dbReference type="NCBI Taxonomy" id="1542737"/>
    <lineage>
        <taxon>Bacteria</taxon>
        <taxon>Bacillati</taxon>
        <taxon>Actinomycetota</taxon>
        <taxon>Actinomycetes</taxon>
        <taxon>Propionibacteriales</taxon>
        <taxon>Nocardioidaceae</taxon>
        <taxon>Nocardioides</taxon>
    </lineage>
</organism>
<evidence type="ECO:0000256" key="1">
    <source>
        <dbReference type="SAM" id="MobiDB-lite"/>
    </source>
</evidence>
<accession>A0A3N0DQE2</accession>
<proteinExistence type="predicted"/>
<sequence length="185" mass="19285">MRALGILLLTTLLISGCGGTSPSARPTPGKASTTPADDGPALTVTGRGTGVDCLEKVRKEDLGFWSDTLTASTPLRITTATAVGHGVRVLGGLLLPVVGGSVNSLGVTEWPPVVDRGLLEDVDWRARTPIFRTVLPVQRAMLPMLHVHAVGGGQLDAVDLGYRTESGATGTVRVTMGIRFSRTTC</sequence>
<evidence type="ECO:0000313" key="3">
    <source>
        <dbReference type="Proteomes" id="UP000277094"/>
    </source>
</evidence>
<keyword evidence="3" id="KW-1185">Reference proteome</keyword>
<dbReference type="RefSeq" id="WP_123235307.1">
    <property type="nucleotide sequence ID" value="NZ_RJSG01000003.1"/>
</dbReference>
<dbReference type="AlphaFoldDB" id="A0A3N0DQE2"/>
<dbReference type="PROSITE" id="PS51257">
    <property type="entry name" value="PROKAR_LIPOPROTEIN"/>
    <property type="match status" value="1"/>
</dbReference>
<reference evidence="2 3" key="1">
    <citation type="submission" date="2018-11" db="EMBL/GenBank/DDBJ databases">
        <authorList>
            <person name="Li F."/>
        </authorList>
    </citation>
    <scope>NUCLEOTIDE SEQUENCE [LARGE SCALE GENOMIC DNA]</scope>
    <source>
        <strain evidence="2 3">KIS18-7</strain>
    </source>
</reference>
<comment type="caution">
    <text evidence="2">The sequence shown here is derived from an EMBL/GenBank/DDBJ whole genome shotgun (WGS) entry which is preliminary data.</text>
</comment>